<feature type="domain" description="Histidine kinase/HSP90-like ATPase" evidence="10">
    <location>
        <begin position="584"/>
        <end position="664"/>
    </location>
</feature>
<evidence type="ECO:0000256" key="6">
    <source>
        <dbReference type="ARBA" id="ARBA00022777"/>
    </source>
</evidence>
<dbReference type="InterPro" id="IPR003594">
    <property type="entry name" value="HATPase_dom"/>
</dbReference>
<feature type="transmembrane region" description="Helical" evidence="9">
    <location>
        <begin position="248"/>
        <end position="265"/>
    </location>
</feature>
<feature type="transmembrane region" description="Helical" evidence="9">
    <location>
        <begin position="139"/>
        <end position="160"/>
    </location>
</feature>
<keyword evidence="3" id="KW-0597">Phosphoprotein</keyword>
<dbReference type="Gene3D" id="3.30.565.10">
    <property type="entry name" value="Histidine kinase-like ATPase, C-terminal domain"/>
    <property type="match status" value="1"/>
</dbReference>
<evidence type="ECO:0000259" key="10">
    <source>
        <dbReference type="Pfam" id="PF02518"/>
    </source>
</evidence>
<dbReference type="Pfam" id="PF02518">
    <property type="entry name" value="HATPase_c"/>
    <property type="match status" value="1"/>
</dbReference>
<dbReference type="EC" id="2.7.13.3" evidence="2"/>
<dbReference type="SUPFAM" id="SSF55874">
    <property type="entry name" value="ATPase domain of HSP90 chaperone/DNA topoisomerase II/histidine kinase"/>
    <property type="match status" value="1"/>
</dbReference>
<evidence type="ECO:0000256" key="7">
    <source>
        <dbReference type="ARBA" id="ARBA00022840"/>
    </source>
</evidence>
<evidence type="ECO:0000256" key="1">
    <source>
        <dbReference type="ARBA" id="ARBA00000085"/>
    </source>
</evidence>
<keyword evidence="9" id="KW-0472">Membrane</keyword>
<keyword evidence="6 12" id="KW-0418">Kinase</keyword>
<dbReference type="RefSeq" id="WP_308714875.1">
    <property type="nucleotide sequence ID" value="NZ_JAVHUY010000023.1"/>
</dbReference>
<keyword evidence="9" id="KW-1133">Transmembrane helix</keyword>
<feature type="transmembrane region" description="Helical" evidence="9">
    <location>
        <begin position="105"/>
        <end position="127"/>
    </location>
</feature>
<feature type="domain" description="Signal transduction histidine kinase subgroup 3 dimerisation and phosphoacceptor" evidence="11">
    <location>
        <begin position="477"/>
        <end position="543"/>
    </location>
</feature>
<feature type="transmembrane region" description="Helical" evidence="9">
    <location>
        <begin position="308"/>
        <end position="328"/>
    </location>
</feature>
<evidence type="ECO:0000313" key="12">
    <source>
        <dbReference type="EMBL" id="MDQ7907598.1"/>
    </source>
</evidence>
<dbReference type="PANTHER" id="PTHR24421">
    <property type="entry name" value="NITRATE/NITRITE SENSOR PROTEIN NARX-RELATED"/>
    <property type="match status" value="1"/>
</dbReference>
<evidence type="ECO:0000256" key="3">
    <source>
        <dbReference type="ARBA" id="ARBA00022553"/>
    </source>
</evidence>
<dbReference type="Proteomes" id="UP001230908">
    <property type="component" value="Unassembled WGS sequence"/>
</dbReference>
<dbReference type="InterPro" id="IPR050482">
    <property type="entry name" value="Sensor_HK_TwoCompSys"/>
</dbReference>
<comment type="caution">
    <text evidence="12">The sequence shown here is derived from an EMBL/GenBank/DDBJ whole genome shotgun (WGS) entry which is preliminary data.</text>
</comment>
<dbReference type="CDD" id="cd16917">
    <property type="entry name" value="HATPase_UhpB-NarQ-NarX-like"/>
    <property type="match status" value="1"/>
</dbReference>
<feature type="transmembrane region" description="Helical" evidence="9">
    <location>
        <begin position="220"/>
        <end position="242"/>
    </location>
</feature>
<evidence type="ECO:0000256" key="9">
    <source>
        <dbReference type="SAM" id="Phobius"/>
    </source>
</evidence>
<keyword evidence="5" id="KW-0547">Nucleotide-binding</keyword>
<accession>A0ABU0ZKT9</accession>
<dbReference type="Gene3D" id="1.20.5.1930">
    <property type="match status" value="1"/>
</dbReference>
<dbReference type="InterPro" id="IPR036890">
    <property type="entry name" value="HATPase_C_sf"/>
</dbReference>
<evidence type="ECO:0000256" key="4">
    <source>
        <dbReference type="ARBA" id="ARBA00022679"/>
    </source>
</evidence>
<keyword evidence="4" id="KW-0808">Transferase</keyword>
<evidence type="ECO:0000256" key="5">
    <source>
        <dbReference type="ARBA" id="ARBA00022741"/>
    </source>
</evidence>
<feature type="transmembrane region" description="Helical" evidence="9">
    <location>
        <begin position="277"/>
        <end position="302"/>
    </location>
</feature>
<reference evidence="12 13" key="1">
    <citation type="submission" date="2023-08" db="EMBL/GenBank/DDBJ databases">
        <title>Phytohabitans sansha sp. nov., isolated from marine sediment.</title>
        <authorList>
            <person name="Zhao Y."/>
            <person name="Yi K."/>
        </authorList>
    </citation>
    <scope>NUCLEOTIDE SEQUENCE [LARGE SCALE GENOMIC DNA]</scope>
    <source>
        <strain evidence="12 13">ZYX-F-186</strain>
    </source>
</reference>
<evidence type="ECO:0000256" key="8">
    <source>
        <dbReference type="ARBA" id="ARBA00023012"/>
    </source>
</evidence>
<keyword evidence="8" id="KW-0902">Two-component regulatory system</keyword>
<dbReference type="Pfam" id="PF07730">
    <property type="entry name" value="HisKA_3"/>
    <property type="match status" value="1"/>
</dbReference>
<keyword evidence="7" id="KW-0067">ATP-binding</keyword>
<proteinExistence type="predicted"/>
<evidence type="ECO:0000256" key="2">
    <source>
        <dbReference type="ARBA" id="ARBA00012438"/>
    </source>
</evidence>
<dbReference type="PANTHER" id="PTHR24421:SF10">
    <property type="entry name" value="NITRATE_NITRITE SENSOR PROTEIN NARQ"/>
    <property type="match status" value="1"/>
</dbReference>
<dbReference type="EMBL" id="JAVHUY010000023">
    <property type="protein sequence ID" value="MDQ7907598.1"/>
    <property type="molecule type" value="Genomic_DNA"/>
</dbReference>
<feature type="transmembrane region" description="Helical" evidence="9">
    <location>
        <begin position="68"/>
        <end position="93"/>
    </location>
</feature>
<dbReference type="GO" id="GO:0016301">
    <property type="term" value="F:kinase activity"/>
    <property type="evidence" value="ECO:0007669"/>
    <property type="project" value="UniProtKB-KW"/>
</dbReference>
<protein>
    <recommendedName>
        <fullName evidence="2">histidine kinase</fullName>
        <ecNumber evidence="2">2.7.13.3</ecNumber>
    </recommendedName>
</protein>
<evidence type="ECO:0000313" key="13">
    <source>
        <dbReference type="Proteomes" id="UP001230908"/>
    </source>
</evidence>
<feature type="transmembrane region" description="Helical" evidence="9">
    <location>
        <begin position="180"/>
        <end position="208"/>
    </location>
</feature>
<keyword evidence="9" id="KW-0812">Transmembrane</keyword>
<organism evidence="12 13">
    <name type="scientific">Phytohabitans maris</name>
    <dbReference type="NCBI Taxonomy" id="3071409"/>
    <lineage>
        <taxon>Bacteria</taxon>
        <taxon>Bacillati</taxon>
        <taxon>Actinomycetota</taxon>
        <taxon>Actinomycetes</taxon>
        <taxon>Micromonosporales</taxon>
        <taxon>Micromonosporaceae</taxon>
    </lineage>
</organism>
<comment type="catalytic activity">
    <reaction evidence="1">
        <text>ATP + protein L-histidine = ADP + protein N-phospho-L-histidine.</text>
        <dbReference type="EC" id="2.7.13.3"/>
    </reaction>
</comment>
<keyword evidence="13" id="KW-1185">Reference proteome</keyword>
<feature type="transmembrane region" description="Helical" evidence="9">
    <location>
        <begin position="43"/>
        <end position="61"/>
    </location>
</feature>
<gene>
    <name evidence="12" type="ORF">RB614_24050</name>
</gene>
<dbReference type="InterPro" id="IPR011712">
    <property type="entry name" value="Sig_transdc_His_kin_sub3_dim/P"/>
</dbReference>
<name>A0ABU0ZKT9_9ACTN</name>
<evidence type="ECO:0000259" key="11">
    <source>
        <dbReference type="Pfam" id="PF07730"/>
    </source>
</evidence>
<sequence length="666" mass="69900">MWTAQRARVLGWQLAAPSLLLAVTALVLDTAGGWPQVAAEPPTVVGAVNGTVLALVGALIIDHQPRNGTGWIISVTGLLLAGMGFCDGLAVTLDPAGVAGPAATWVWAANTLGMIAFAAGPPLLLLFPDGRPLHGRWRPVLWATAVVAAVTLVVQAVGAWTARGPALSAYHLSYIDSLAAAPAGFAFAVWGERVLQLGWLVGLAALVARYRRARGTLRQQLSWALLGLGGTVLILTVGYVVVGPGVQLVALIPLVAGVLIAMRRHRLFDADRLLRRAIVYITLTVLLVGGFATLALGIGTVAGAGFDAGASVAVAAATLAAAAAANPLRRGLQRQLDRRFDHHTWQAITAVEAFTRHLRDGSATPRNLTGVLQAALADPSVRVVYYLPDGSLIDDDGHPAEPHRPDRLAQVVSVGGRRIALVDMPRTLAEAEPRLVEAALSTAALPLENAALHARAATQLAEVQDSRRRIVDAGDAERRRIERDLHDGAQQRLVASIVRLRRLERRLAGHDPQTVAELDTTVNELRTCLAELRNLARGVLPPVLADEGLAVALRTVTARLPLPVDLDVTSARLPPTVEATVWFLVNEGLTNAIKHAQPGQLSASVHHHSGHVRVEVTDDGAGGATLAPGGGLQGLADRVAAIGGRFEIRSPPAAGTTLVAELPCAS</sequence>